<keyword evidence="2" id="KW-1185">Reference proteome</keyword>
<sequence>MPPANGQSGDPAPRTHSLLMRLWSESRDFEGLAPVWRGSLSTLDGSNTQYFDDGCALCAIVAECTGATTMRCAREQPL</sequence>
<accession>A0A4S1W906</accession>
<protein>
    <submittedName>
        <fullName evidence="1">Uncharacterized protein</fullName>
    </submittedName>
</protein>
<name>A0A4S1W906_9SPHN</name>
<comment type="caution">
    <text evidence="1">The sequence shown here is derived from an EMBL/GenBank/DDBJ whole genome shotgun (WGS) entry which is preliminary data.</text>
</comment>
<proteinExistence type="predicted"/>
<reference evidence="1 2" key="1">
    <citation type="submission" date="2019-04" db="EMBL/GenBank/DDBJ databases">
        <title>Sphingomonas psychrotolerans sp. nov., isolated from soil in the Tianshan Mountains, Xinjiang, China.</title>
        <authorList>
            <person name="Luo Y."/>
            <person name="Sheng H."/>
        </authorList>
    </citation>
    <scope>NUCLEOTIDE SEQUENCE [LARGE SCALE GENOMIC DNA]</scope>
    <source>
        <strain evidence="1 2">KIS18-15</strain>
    </source>
</reference>
<dbReference type="Proteomes" id="UP000309848">
    <property type="component" value="Unassembled WGS sequence"/>
</dbReference>
<gene>
    <name evidence="1" type="ORF">E5A74_19125</name>
</gene>
<organism evidence="1 2">
    <name type="scientific">Sphingomonas naasensis</name>
    <dbReference type="NCBI Taxonomy" id="1344951"/>
    <lineage>
        <taxon>Bacteria</taxon>
        <taxon>Pseudomonadati</taxon>
        <taxon>Pseudomonadota</taxon>
        <taxon>Alphaproteobacteria</taxon>
        <taxon>Sphingomonadales</taxon>
        <taxon>Sphingomonadaceae</taxon>
        <taxon>Sphingomonas</taxon>
    </lineage>
</organism>
<evidence type="ECO:0000313" key="2">
    <source>
        <dbReference type="Proteomes" id="UP000309848"/>
    </source>
</evidence>
<dbReference type="RefSeq" id="WP_135987219.1">
    <property type="nucleotide sequence ID" value="NZ_JAASQM010000003.1"/>
</dbReference>
<dbReference type="AlphaFoldDB" id="A0A4S1W906"/>
<evidence type="ECO:0000313" key="1">
    <source>
        <dbReference type="EMBL" id="TGX38315.1"/>
    </source>
</evidence>
<dbReference type="EMBL" id="SRXU01000010">
    <property type="protein sequence ID" value="TGX38315.1"/>
    <property type="molecule type" value="Genomic_DNA"/>
</dbReference>